<evidence type="ECO:0000256" key="2">
    <source>
        <dbReference type="SAM" id="MobiDB-lite"/>
    </source>
</evidence>
<dbReference type="Pfam" id="PF13428">
    <property type="entry name" value="TPR_14"/>
    <property type="match status" value="1"/>
</dbReference>
<dbReference type="EMBL" id="RJVI01000002">
    <property type="protein sequence ID" value="ROR32585.1"/>
    <property type="molecule type" value="Genomic_DNA"/>
</dbReference>
<evidence type="ECO:0000256" key="1">
    <source>
        <dbReference type="PROSITE-ProRule" id="PRU00339"/>
    </source>
</evidence>
<feature type="repeat" description="TPR" evidence="1">
    <location>
        <begin position="192"/>
        <end position="225"/>
    </location>
</feature>
<reference evidence="4 5" key="1">
    <citation type="submission" date="2018-11" db="EMBL/GenBank/DDBJ databases">
        <title>Genomic Encyclopedia of Type Strains, Phase IV (KMG-IV): sequencing the most valuable type-strain genomes for metagenomic binning, comparative biology and taxonomic classification.</title>
        <authorList>
            <person name="Goeker M."/>
        </authorList>
    </citation>
    <scope>NUCLEOTIDE SEQUENCE [LARGE SCALE GENOMIC DNA]</scope>
    <source>
        <strain evidence="4 5">DSM 100275</strain>
    </source>
</reference>
<keyword evidence="5" id="KW-1185">Reference proteome</keyword>
<dbReference type="InterPro" id="IPR011990">
    <property type="entry name" value="TPR-like_helical_dom_sf"/>
</dbReference>
<dbReference type="RefSeq" id="WP_123401505.1">
    <property type="nucleotide sequence ID" value="NZ_RJVI01000002.1"/>
</dbReference>
<dbReference type="InterPro" id="IPR019734">
    <property type="entry name" value="TPR_rpt"/>
</dbReference>
<dbReference type="OrthoDB" id="983149at2"/>
<organism evidence="4 5">
    <name type="scientific">Inmirania thermothiophila</name>
    <dbReference type="NCBI Taxonomy" id="1750597"/>
    <lineage>
        <taxon>Bacteria</taxon>
        <taxon>Pseudomonadati</taxon>
        <taxon>Pseudomonadota</taxon>
        <taxon>Gammaproteobacteria</taxon>
        <taxon>Chromatiales</taxon>
        <taxon>Ectothiorhodospiraceae</taxon>
        <taxon>Inmirania</taxon>
    </lineage>
</organism>
<comment type="caution">
    <text evidence="4">The sequence shown here is derived from an EMBL/GenBank/DDBJ whole genome shotgun (WGS) entry which is preliminary data.</text>
</comment>
<keyword evidence="1" id="KW-0802">TPR repeat</keyword>
<dbReference type="Proteomes" id="UP000276634">
    <property type="component" value="Unassembled WGS sequence"/>
</dbReference>
<evidence type="ECO:0000313" key="5">
    <source>
        <dbReference type="Proteomes" id="UP000276634"/>
    </source>
</evidence>
<evidence type="ECO:0000259" key="3">
    <source>
        <dbReference type="Pfam" id="PF14020"/>
    </source>
</evidence>
<dbReference type="InterPro" id="IPR025330">
    <property type="entry name" value="DUF4236"/>
</dbReference>
<protein>
    <submittedName>
        <fullName evidence="4">Tetratricopeptide repeat protein</fullName>
    </submittedName>
</protein>
<sequence>MSFRFWRRIRIAPGVTLNLSKSGGSLSFGPRGAKFTIGPRGKRATVGIPGTGLFYTTTLPSGRSSGRRSASYSAPAVPTVRPEDRLTLGFFKRLITPDDEEALVDGCRELVLGNEDKALQHLEQATHLADGAYLAGFLALKQERLIEAANYLATAAEKYRRLGTYFSKYGISATMSLPITDEVSAHVGPDLRGVLLGLVEVYQRQERWEDAIACLERLLRLEPDDVVVKLSLAELLLDARPGDKTNRQESRFGRAEGTPEGREPRTASVNVCRKIVRLAEGIENETPVHTALLLYKARALRGLGLLIAARETLTGALRRRKGRSEELLRALRYERALVYENLGQRRRAHSELEKLYAEDPDYEDVAARLGL</sequence>
<dbReference type="AlphaFoldDB" id="A0A3N1Y186"/>
<name>A0A3N1Y186_9GAMM</name>
<feature type="region of interest" description="Disordered" evidence="2">
    <location>
        <begin position="244"/>
        <end position="266"/>
    </location>
</feature>
<feature type="compositionally biased region" description="Basic and acidic residues" evidence="2">
    <location>
        <begin position="244"/>
        <end position="265"/>
    </location>
</feature>
<evidence type="ECO:0000313" key="4">
    <source>
        <dbReference type="EMBL" id="ROR32585.1"/>
    </source>
</evidence>
<dbReference type="PROSITE" id="PS50005">
    <property type="entry name" value="TPR"/>
    <property type="match status" value="1"/>
</dbReference>
<accession>A0A3N1Y186</accession>
<dbReference type="SUPFAM" id="SSF48452">
    <property type="entry name" value="TPR-like"/>
    <property type="match status" value="1"/>
</dbReference>
<dbReference type="Gene3D" id="1.25.40.10">
    <property type="entry name" value="Tetratricopeptide repeat domain"/>
    <property type="match status" value="2"/>
</dbReference>
<feature type="domain" description="DUF4236" evidence="3">
    <location>
        <begin position="3"/>
        <end position="56"/>
    </location>
</feature>
<proteinExistence type="predicted"/>
<dbReference type="Pfam" id="PF14020">
    <property type="entry name" value="DUF4236"/>
    <property type="match status" value="1"/>
</dbReference>
<gene>
    <name evidence="4" type="ORF">EDC57_1791</name>
</gene>